<name>A0ABQ9UB60_SAGOE</name>
<gene>
    <name evidence="4" type="primary">MRPS17_2</name>
    <name evidence="4" type="ORF">P7K49_028045</name>
</gene>
<keyword evidence="3" id="KW-0687">Ribonucleoprotein</keyword>
<dbReference type="GO" id="GO:0005840">
    <property type="term" value="C:ribosome"/>
    <property type="evidence" value="ECO:0007669"/>
    <property type="project" value="UniProtKB-KW"/>
</dbReference>
<protein>
    <submittedName>
        <fullName evidence="4">37S ribosomal protein S17 mitochondrial</fullName>
    </submittedName>
</protein>
<dbReference type="SUPFAM" id="SSF50249">
    <property type="entry name" value="Nucleic acid-binding proteins"/>
    <property type="match status" value="1"/>
</dbReference>
<dbReference type="PANTHER" id="PTHR24088:SF0">
    <property type="entry name" value="SMALL RIBOSOMAL SUBUNIT PROTEIN US17M"/>
    <property type="match status" value="1"/>
</dbReference>
<dbReference type="Pfam" id="PF00366">
    <property type="entry name" value="Ribosomal_S17"/>
    <property type="match status" value="1"/>
</dbReference>
<organism evidence="4 5">
    <name type="scientific">Saguinus oedipus</name>
    <name type="common">Cotton-top tamarin</name>
    <name type="synonym">Oedipomidas oedipus</name>
    <dbReference type="NCBI Taxonomy" id="9490"/>
    <lineage>
        <taxon>Eukaryota</taxon>
        <taxon>Metazoa</taxon>
        <taxon>Chordata</taxon>
        <taxon>Craniata</taxon>
        <taxon>Vertebrata</taxon>
        <taxon>Euteleostomi</taxon>
        <taxon>Mammalia</taxon>
        <taxon>Eutheria</taxon>
        <taxon>Euarchontoglires</taxon>
        <taxon>Primates</taxon>
        <taxon>Haplorrhini</taxon>
        <taxon>Platyrrhini</taxon>
        <taxon>Cebidae</taxon>
        <taxon>Callitrichinae</taxon>
        <taxon>Saguinus</taxon>
    </lineage>
</organism>
<dbReference type="InterPro" id="IPR012340">
    <property type="entry name" value="NA-bd_OB-fold"/>
</dbReference>
<dbReference type="Gene3D" id="2.40.50.140">
    <property type="entry name" value="Nucleic acid-binding proteins"/>
    <property type="match status" value="1"/>
</dbReference>
<evidence type="ECO:0000313" key="4">
    <source>
        <dbReference type="EMBL" id="KAK2094307.1"/>
    </source>
</evidence>
<dbReference type="PANTHER" id="PTHR24088">
    <property type="entry name" value="28S RIBOSOMAL PROTEIN S17, MITOCHONDRIAL"/>
    <property type="match status" value="1"/>
</dbReference>
<evidence type="ECO:0000313" key="5">
    <source>
        <dbReference type="Proteomes" id="UP001266305"/>
    </source>
</evidence>
<keyword evidence="2 4" id="KW-0689">Ribosomal protein</keyword>
<keyword evidence="5" id="KW-1185">Reference proteome</keyword>
<sequence>MGEVIGTKMSKTAKVKVTRLVLDLYLLKCYNKRKTYFAHDACQQCTVWDIMLLRALPIPRTKPLKHELAEIIFNVGKFIDLVTGKPCAGTTYLESPLSSETTQLSKNLEEFNISSAQ</sequence>
<dbReference type="Proteomes" id="UP001266305">
    <property type="component" value="Unassembled WGS sequence"/>
</dbReference>
<comment type="caution">
    <text evidence="4">The sequence shown here is derived from an EMBL/GenBank/DDBJ whole genome shotgun (WGS) entry which is preliminary data.</text>
</comment>
<evidence type="ECO:0000256" key="3">
    <source>
        <dbReference type="ARBA" id="ARBA00023274"/>
    </source>
</evidence>
<dbReference type="CDD" id="cd00364">
    <property type="entry name" value="Ribosomal_uS17"/>
    <property type="match status" value="1"/>
</dbReference>
<comment type="similarity">
    <text evidence="1">Belongs to the universal ribosomal protein uS17 family.</text>
</comment>
<dbReference type="InterPro" id="IPR039193">
    <property type="entry name" value="Ribosomal_uS17m_metazoa"/>
</dbReference>
<dbReference type="InterPro" id="IPR000266">
    <property type="entry name" value="Ribosomal_uS17"/>
</dbReference>
<evidence type="ECO:0000256" key="1">
    <source>
        <dbReference type="ARBA" id="ARBA00010254"/>
    </source>
</evidence>
<reference evidence="4 5" key="1">
    <citation type="submission" date="2023-05" db="EMBL/GenBank/DDBJ databases">
        <title>B98-5 Cell Line De Novo Hybrid Assembly: An Optical Mapping Approach.</title>
        <authorList>
            <person name="Kananen K."/>
            <person name="Auerbach J.A."/>
            <person name="Kautto E."/>
            <person name="Blachly J.S."/>
        </authorList>
    </citation>
    <scope>NUCLEOTIDE SEQUENCE [LARGE SCALE GENOMIC DNA]</scope>
    <source>
        <strain evidence="4">B95-8</strain>
        <tissue evidence="4">Cell line</tissue>
    </source>
</reference>
<accession>A0ABQ9UB60</accession>
<dbReference type="EMBL" id="JASSZA010000014">
    <property type="protein sequence ID" value="KAK2094307.1"/>
    <property type="molecule type" value="Genomic_DNA"/>
</dbReference>
<proteinExistence type="inferred from homology"/>
<evidence type="ECO:0000256" key="2">
    <source>
        <dbReference type="ARBA" id="ARBA00022980"/>
    </source>
</evidence>